<evidence type="ECO:0000256" key="1">
    <source>
        <dbReference type="SAM" id="MobiDB-lite"/>
    </source>
</evidence>
<evidence type="ECO:0000313" key="2">
    <source>
        <dbReference type="EMBL" id="KZT20363.1"/>
    </source>
</evidence>
<keyword evidence="3" id="KW-1185">Reference proteome</keyword>
<dbReference type="EMBL" id="KV425621">
    <property type="protein sequence ID" value="KZT20363.1"/>
    <property type="molecule type" value="Genomic_DNA"/>
</dbReference>
<sequence length="140" mass="15577">MHLYVCMADCSVNEIEEVTGAYPHALCTVDQSRILSLCRWIRGIEPVHHRLPALSVSVTAAACNNRLREQSFTSLSLMSTQNGFKRRARAGSVKETLDAIETDPSHHLAGPFRPQTPLRPEPSRRPSWKQAVSEASRNGL</sequence>
<proteinExistence type="predicted"/>
<dbReference type="STRING" id="1314782.A0A165P0M8"/>
<dbReference type="InParanoid" id="A0A165P0M8"/>
<protein>
    <submittedName>
        <fullName evidence="2">Uncharacterized protein</fullName>
    </submittedName>
</protein>
<dbReference type="OrthoDB" id="3053196at2759"/>
<gene>
    <name evidence="2" type="ORF">NEOLEDRAFT_872949</name>
</gene>
<feature type="region of interest" description="Disordered" evidence="1">
    <location>
        <begin position="101"/>
        <end position="140"/>
    </location>
</feature>
<reference evidence="2 3" key="1">
    <citation type="journal article" date="2016" name="Mol. Biol. Evol.">
        <title>Comparative Genomics of Early-Diverging Mushroom-Forming Fungi Provides Insights into the Origins of Lignocellulose Decay Capabilities.</title>
        <authorList>
            <person name="Nagy L.G."/>
            <person name="Riley R."/>
            <person name="Tritt A."/>
            <person name="Adam C."/>
            <person name="Daum C."/>
            <person name="Floudas D."/>
            <person name="Sun H."/>
            <person name="Yadav J.S."/>
            <person name="Pangilinan J."/>
            <person name="Larsson K.H."/>
            <person name="Matsuura K."/>
            <person name="Barry K."/>
            <person name="Labutti K."/>
            <person name="Kuo R."/>
            <person name="Ohm R.A."/>
            <person name="Bhattacharya S.S."/>
            <person name="Shirouzu T."/>
            <person name="Yoshinaga Y."/>
            <person name="Martin F.M."/>
            <person name="Grigoriev I.V."/>
            <person name="Hibbett D.S."/>
        </authorList>
    </citation>
    <scope>NUCLEOTIDE SEQUENCE [LARGE SCALE GENOMIC DNA]</scope>
    <source>
        <strain evidence="2 3">HHB14362 ss-1</strain>
    </source>
</reference>
<dbReference type="AlphaFoldDB" id="A0A165P0M8"/>
<accession>A0A165P0M8</accession>
<dbReference type="Proteomes" id="UP000076761">
    <property type="component" value="Unassembled WGS sequence"/>
</dbReference>
<evidence type="ECO:0000313" key="3">
    <source>
        <dbReference type="Proteomes" id="UP000076761"/>
    </source>
</evidence>
<organism evidence="2 3">
    <name type="scientific">Neolentinus lepideus HHB14362 ss-1</name>
    <dbReference type="NCBI Taxonomy" id="1314782"/>
    <lineage>
        <taxon>Eukaryota</taxon>
        <taxon>Fungi</taxon>
        <taxon>Dikarya</taxon>
        <taxon>Basidiomycota</taxon>
        <taxon>Agaricomycotina</taxon>
        <taxon>Agaricomycetes</taxon>
        <taxon>Gloeophyllales</taxon>
        <taxon>Gloeophyllaceae</taxon>
        <taxon>Neolentinus</taxon>
    </lineage>
</organism>
<name>A0A165P0M8_9AGAM</name>